<name>A0A6F8PWB3_9GAMM</name>
<dbReference type="Proteomes" id="UP000501726">
    <property type="component" value="Chromosome"/>
</dbReference>
<gene>
    <name evidence="1" type="ORF">THMIRHAS_17000</name>
</gene>
<keyword evidence="2" id="KW-1185">Reference proteome</keyword>
<evidence type="ECO:0000313" key="2">
    <source>
        <dbReference type="Proteomes" id="UP000501726"/>
    </source>
</evidence>
<dbReference type="EMBL" id="AP021889">
    <property type="protein sequence ID" value="BBP46327.1"/>
    <property type="molecule type" value="Genomic_DNA"/>
</dbReference>
<organism evidence="1 2">
    <name type="scientific">Thiosulfatimonas sediminis</name>
    <dbReference type="NCBI Taxonomy" id="2675054"/>
    <lineage>
        <taxon>Bacteria</taxon>
        <taxon>Pseudomonadati</taxon>
        <taxon>Pseudomonadota</taxon>
        <taxon>Gammaproteobacteria</taxon>
        <taxon>Thiotrichales</taxon>
        <taxon>Piscirickettsiaceae</taxon>
        <taxon>Thiosulfatimonas</taxon>
    </lineage>
</organism>
<evidence type="ECO:0000313" key="1">
    <source>
        <dbReference type="EMBL" id="BBP46327.1"/>
    </source>
</evidence>
<reference evidence="2" key="1">
    <citation type="submission" date="2019-11" db="EMBL/GenBank/DDBJ databases">
        <title>Isolation and characterization of two novel species in the genus Thiomicrorhabdus.</title>
        <authorList>
            <person name="Mochizuki J."/>
            <person name="Kojima H."/>
            <person name="Fukui M."/>
        </authorList>
    </citation>
    <scope>NUCLEOTIDE SEQUENCE [LARGE SCALE GENOMIC DNA]</scope>
    <source>
        <strain evidence="2">aks77</strain>
    </source>
</reference>
<dbReference type="KEGG" id="tse:THMIRHAS_17000"/>
<proteinExistence type="predicted"/>
<protein>
    <submittedName>
        <fullName evidence="1">Uncharacterized protein</fullName>
    </submittedName>
</protein>
<accession>A0A6F8PWB3</accession>
<sequence>MVRIMTDLSSRTINTRINKFQIDGIRWGGSKRGSSDYIFDCRGQNLELLIASKILSQREAEAIFDSGDTYFLLRMRSFK</sequence>
<dbReference type="AlphaFoldDB" id="A0A6F8PWB3"/>